<gene>
    <name evidence="1" type="ORF">FRZ54_22625</name>
</gene>
<organism evidence="1 2">
    <name type="scientific">Mucilaginibacter ginsenosidivorans</name>
    <dbReference type="NCBI Taxonomy" id="398053"/>
    <lineage>
        <taxon>Bacteria</taxon>
        <taxon>Pseudomonadati</taxon>
        <taxon>Bacteroidota</taxon>
        <taxon>Sphingobacteriia</taxon>
        <taxon>Sphingobacteriales</taxon>
        <taxon>Sphingobacteriaceae</taxon>
        <taxon>Mucilaginibacter</taxon>
    </lineage>
</organism>
<dbReference type="OrthoDB" id="797855at2"/>
<protein>
    <recommendedName>
        <fullName evidence="3">Lipocalin-like domain-containing protein</fullName>
    </recommendedName>
</protein>
<dbReference type="RefSeq" id="WP_147034076.1">
    <property type="nucleotide sequence ID" value="NZ_CP042436.1"/>
</dbReference>
<dbReference type="PROSITE" id="PS51257">
    <property type="entry name" value="PROKAR_LIPOPROTEIN"/>
    <property type="match status" value="1"/>
</dbReference>
<keyword evidence="2" id="KW-1185">Reference proteome</keyword>
<accession>A0A5B8V2E8</accession>
<dbReference type="Proteomes" id="UP000321479">
    <property type="component" value="Chromosome"/>
</dbReference>
<dbReference type="EMBL" id="CP042436">
    <property type="protein sequence ID" value="QEC65245.1"/>
    <property type="molecule type" value="Genomic_DNA"/>
</dbReference>
<evidence type="ECO:0008006" key="3">
    <source>
        <dbReference type="Google" id="ProtNLM"/>
    </source>
</evidence>
<dbReference type="KEGG" id="mgin:FRZ54_22625"/>
<evidence type="ECO:0000313" key="1">
    <source>
        <dbReference type="EMBL" id="QEC65245.1"/>
    </source>
</evidence>
<proteinExistence type="predicted"/>
<name>A0A5B8V2E8_9SPHI</name>
<dbReference type="AlphaFoldDB" id="A0A5B8V2E8"/>
<evidence type="ECO:0000313" key="2">
    <source>
        <dbReference type="Proteomes" id="UP000321479"/>
    </source>
</evidence>
<reference evidence="1 2" key="1">
    <citation type="journal article" date="2017" name="Curr. Microbiol.">
        <title>Mucilaginibacter ginsenosidivorans sp. nov., Isolated from Soil of Ginseng Field.</title>
        <authorList>
            <person name="Kim M.M."/>
            <person name="Siddiqi M.Z."/>
            <person name="Im W.T."/>
        </authorList>
    </citation>
    <scope>NUCLEOTIDE SEQUENCE [LARGE SCALE GENOMIC DNA]</scope>
    <source>
        <strain evidence="1 2">Gsoil 3017</strain>
    </source>
</reference>
<sequence>MKKLLCLAFIAAAIVSCKKNDIGAPVSSLKNKMLGKWNFISVTTVFRDTAGNIIPSGMVYANPSGSFYQFNKNGTWASKFLDDPTIDLNNRGFYTPLSDTSFTLSDTGKFAYSETCKIYALTPAQFIFSHTRNIAINGVTPATMEYVFKLTK</sequence>